<feature type="domain" description="Thioredoxin" evidence="1">
    <location>
        <begin position="5"/>
        <end position="99"/>
    </location>
</feature>
<dbReference type="Gene3D" id="3.40.30.10">
    <property type="entry name" value="Glutaredoxin"/>
    <property type="match status" value="1"/>
</dbReference>
<dbReference type="EMBL" id="JBAJEX010000007">
    <property type="protein sequence ID" value="MEO1767456.1"/>
    <property type="molecule type" value="Genomic_DNA"/>
</dbReference>
<dbReference type="InterPro" id="IPR036249">
    <property type="entry name" value="Thioredoxin-like_sf"/>
</dbReference>
<organism evidence="2 3">
    <name type="scientific">Thiobacter aerophilum</name>
    <dbReference type="NCBI Taxonomy" id="3121275"/>
    <lineage>
        <taxon>Bacteria</taxon>
        <taxon>Pseudomonadati</taxon>
        <taxon>Pseudomonadota</taxon>
        <taxon>Betaproteobacteria</taxon>
        <taxon>Burkholderiales</taxon>
        <taxon>Thiobacteraceae</taxon>
        <taxon>Thiobacter</taxon>
    </lineage>
</organism>
<sequence length="110" mass="11931">MLPSLTEFDYHQRLAATPGPALVLFSSPDCGACRVAERLLSHALAGRVTCYKVDVQQATALARAFDLFHLPALFLYRDGHFHAALRSELTAEALRAALDAALASPPQEEP</sequence>
<dbReference type="SUPFAM" id="SSF52833">
    <property type="entry name" value="Thioredoxin-like"/>
    <property type="match status" value="1"/>
</dbReference>
<name>A0ABV0EFY3_9BURK</name>
<dbReference type="Pfam" id="PF00085">
    <property type="entry name" value="Thioredoxin"/>
    <property type="match status" value="1"/>
</dbReference>
<dbReference type="Proteomes" id="UP001482231">
    <property type="component" value="Unassembled WGS sequence"/>
</dbReference>
<evidence type="ECO:0000259" key="1">
    <source>
        <dbReference type="Pfam" id="PF00085"/>
    </source>
</evidence>
<dbReference type="CDD" id="cd02947">
    <property type="entry name" value="TRX_family"/>
    <property type="match status" value="1"/>
</dbReference>
<dbReference type="RefSeq" id="WP_347308565.1">
    <property type="nucleotide sequence ID" value="NZ_JBAJEX010000007.1"/>
</dbReference>
<protein>
    <submittedName>
        <fullName evidence="2">Thioredoxin family protein</fullName>
    </submittedName>
</protein>
<dbReference type="InterPro" id="IPR013766">
    <property type="entry name" value="Thioredoxin_domain"/>
</dbReference>
<evidence type="ECO:0000313" key="2">
    <source>
        <dbReference type="EMBL" id="MEO1767456.1"/>
    </source>
</evidence>
<proteinExistence type="predicted"/>
<keyword evidence="3" id="KW-1185">Reference proteome</keyword>
<reference evidence="2 3" key="1">
    <citation type="submission" date="2024-02" db="EMBL/GenBank/DDBJ databases">
        <title>New thermophilic sulfur-oxidizing bacteria from a hot springs of the Uzon caldera (Kamchatka, Russia).</title>
        <authorList>
            <person name="Dukat A.M."/>
            <person name="Elcheninov A.G."/>
            <person name="Frolov E.N."/>
        </authorList>
    </citation>
    <scope>NUCLEOTIDE SEQUENCE [LARGE SCALE GENOMIC DNA]</scope>
    <source>
        <strain evidence="2 3">AK1</strain>
    </source>
</reference>
<evidence type="ECO:0000313" key="3">
    <source>
        <dbReference type="Proteomes" id="UP001482231"/>
    </source>
</evidence>
<gene>
    <name evidence="2" type="ORF">V6E02_09555</name>
</gene>
<accession>A0ABV0EFY3</accession>
<comment type="caution">
    <text evidence="2">The sequence shown here is derived from an EMBL/GenBank/DDBJ whole genome shotgun (WGS) entry which is preliminary data.</text>
</comment>